<organism evidence="1 2">
    <name type="scientific">Cladonia borealis</name>
    <dbReference type="NCBI Taxonomy" id="184061"/>
    <lineage>
        <taxon>Eukaryota</taxon>
        <taxon>Fungi</taxon>
        <taxon>Dikarya</taxon>
        <taxon>Ascomycota</taxon>
        <taxon>Pezizomycotina</taxon>
        <taxon>Lecanoromycetes</taxon>
        <taxon>OSLEUM clade</taxon>
        <taxon>Lecanoromycetidae</taxon>
        <taxon>Lecanorales</taxon>
        <taxon>Lecanorineae</taxon>
        <taxon>Cladoniaceae</taxon>
        <taxon>Cladonia</taxon>
    </lineage>
</organism>
<protein>
    <submittedName>
        <fullName evidence="1">Uncharacterized protein</fullName>
    </submittedName>
</protein>
<gene>
    <name evidence="1" type="ORF">JMJ35_001850</name>
</gene>
<keyword evidence="2" id="KW-1185">Reference proteome</keyword>
<comment type="caution">
    <text evidence="1">The sequence shown here is derived from an EMBL/GenBank/DDBJ whole genome shotgun (WGS) entry which is preliminary data.</text>
</comment>
<evidence type="ECO:0000313" key="1">
    <source>
        <dbReference type="EMBL" id="KAK0515816.1"/>
    </source>
</evidence>
<dbReference type="AlphaFoldDB" id="A0AA39UDS7"/>
<dbReference type="Proteomes" id="UP001166286">
    <property type="component" value="Unassembled WGS sequence"/>
</dbReference>
<dbReference type="EMBL" id="JAFEKC020000003">
    <property type="protein sequence ID" value="KAK0515816.1"/>
    <property type="molecule type" value="Genomic_DNA"/>
</dbReference>
<accession>A0AA39UDS7</accession>
<proteinExistence type="predicted"/>
<sequence length="94" mass="10739">MLAFSQYITVASFALSRVKVYACSRFYKRTVDVLQVARHAACQAQRARSRKITQRAQEFLKLHKDAYKAALEAPDEASQAIVQAMDQVYYYAVD</sequence>
<reference evidence="1" key="1">
    <citation type="submission" date="2023-03" db="EMBL/GenBank/DDBJ databases">
        <title>Complete genome of Cladonia borealis.</title>
        <authorList>
            <person name="Park H."/>
        </authorList>
    </citation>
    <scope>NUCLEOTIDE SEQUENCE</scope>
    <source>
        <strain evidence="1">ANT050790</strain>
    </source>
</reference>
<name>A0AA39UDS7_9LECA</name>
<evidence type="ECO:0000313" key="2">
    <source>
        <dbReference type="Proteomes" id="UP001166286"/>
    </source>
</evidence>